<gene>
    <name evidence="2" type="ORF">MEBOL_002370</name>
</gene>
<feature type="region of interest" description="Disordered" evidence="1">
    <location>
        <begin position="116"/>
        <end position="178"/>
    </location>
</feature>
<reference evidence="2 3" key="1">
    <citation type="submission" date="2017-06" db="EMBL/GenBank/DDBJ databases">
        <authorList>
            <person name="Kim H.J."/>
            <person name="Triplett B.A."/>
        </authorList>
    </citation>
    <scope>NUCLEOTIDE SEQUENCE [LARGE SCALE GENOMIC DNA]</scope>
    <source>
        <strain evidence="2 3">DSM 14713</strain>
    </source>
</reference>
<evidence type="ECO:0000313" key="3">
    <source>
        <dbReference type="Proteomes" id="UP000217289"/>
    </source>
</evidence>
<dbReference type="EMBL" id="CP022163">
    <property type="protein sequence ID" value="ATB28921.1"/>
    <property type="molecule type" value="Genomic_DNA"/>
</dbReference>
<dbReference type="SUPFAM" id="SSF82185">
    <property type="entry name" value="Histone H3 K4-specific methyltransferase SET7/9 N-terminal domain"/>
    <property type="match status" value="1"/>
</dbReference>
<evidence type="ECO:0000256" key="1">
    <source>
        <dbReference type="SAM" id="MobiDB-lite"/>
    </source>
</evidence>
<feature type="compositionally biased region" description="Basic and acidic residues" evidence="1">
    <location>
        <begin position="156"/>
        <end position="166"/>
    </location>
</feature>
<feature type="compositionally biased region" description="Basic and acidic residues" evidence="1">
    <location>
        <begin position="125"/>
        <end position="149"/>
    </location>
</feature>
<protein>
    <recommendedName>
        <fullName evidence="4">Phophatidylinositol-4-phosphate 5-kinase</fullName>
    </recommendedName>
</protein>
<dbReference type="OrthoDB" id="5509203at2"/>
<accession>A0A250ICN7</accession>
<name>A0A250ICN7_9BACT</name>
<evidence type="ECO:0000313" key="2">
    <source>
        <dbReference type="EMBL" id="ATB28921.1"/>
    </source>
</evidence>
<sequence length="178" mass="20325">MPTEYTTEDEQGRVRERCFLDDEGRLDGVATTYGEHGEVLQESTWRAGQLHGPTSLYDSTSRLIQRVRFQDGQLDGPAEFHDARERSSLEVAFHQGQPHGELIAREEGQVLVKQNLSRGQPDGPIELHEPGKPTRRRLFDKGRPVREPEPLQALPRVERSPMEPSHDWLQNWLDPKGS</sequence>
<keyword evidence="3" id="KW-1185">Reference proteome</keyword>
<evidence type="ECO:0008006" key="4">
    <source>
        <dbReference type="Google" id="ProtNLM"/>
    </source>
</evidence>
<dbReference type="Gene3D" id="3.90.930.1">
    <property type="match status" value="1"/>
</dbReference>
<dbReference type="KEGG" id="mbd:MEBOL_002370"/>
<dbReference type="AlphaFoldDB" id="A0A250ICN7"/>
<organism evidence="2 3">
    <name type="scientific">Melittangium boletus DSM 14713</name>
    <dbReference type="NCBI Taxonomy" id="1294270"/>
    <lineage>
        <taxon>Bacteria</taxon>
        <taxon>Pseudomonadati</taxon>
        <taxon>Myxococcota</taxon>
        <taxon>Myxococcia</taxon>
        <taxon>Myxococcales</taxon>
        <taxon>Cystobacterineae</taxon>
        <taxon>Archangiaceae</taxon>
        <taxon>Melittangium</taxon>
    </lineage>
</organism>
<proteinExistence type="predicted"/>
<dbReference type="Proteomes" id="UP000217289">
    <property type="component" value="Chromosome"/>
</dbReference>
<dbReference type="RefSeq" id="WP_095977554.1">
    <property type="nucleotide sequence ID" value="NZ_CP022163.1"/>
</dbReference>